<sequence length="153" mass="16644">MIARHGTPPRAGVVYRRRPGAYAVLVRGARLLLTVQQTPEGPDIQLPGGGIDPGESPIPALLREVREETGHSARILRHLGGFREYTFMTDYGFHAEKVCNVYLGQVGLRLGAPSEPGHSDLWLRPQEALAVLPSPGGRRILARWLAAGGIGRR</sequence>
<gene>
    <name evidence="4" type="ORF">SAMN04488095_3684</name>
</gene>
<name>A0A1I3U9L7_9RHOB</name>
<dbReference type="InterPro" id="IPR000086">
    <property type="entry name" value="NUDIX_hydrolase_dom"/>
</dbReference>
<dbReference type="InterPro" id="IPR020084">
    <property type="entry name" value="NUDIX_hydrolase_CS"/>
</dbReference>
<dbReference type="PROSITE" id="PS00893">
    <property type="entry name" value="NUDIX_BOX"/>
    <property type="match status" value="1"/>
</dbReference>
<comment type="cofactor">
    <cofactor evidence="1">
        <name>Mg(2+)</name>
        <dbReference type="ChEBI" id="CHEBI:18420"/>
    </cofactor>
</comment>
<dbReference type="PANTHER" id="PTHR43046">
    <property type="entry name" value="GDP-MANNOSE MANNOSYL HYDROLASE"/>
    <property type="match status" value="1"/>
</dbReference>
<dbReference type="Proteomes" id="UP000199110">
    <property type="component" value="Unassembled WGS sequence"/>
</dbReference>
<evidence type="ECO:0000256" key="2">
    <source>
        <dbReference type="ARBA" id="ARBA00022801"/>
    </source>
</evidence>
<evidence type="ECO:0000256" key="1">
    <source>
        <dbReference type="ARBA" id="ARBA00001946"/>
    </source>
</evidence>
<dbReference type="EMBL" id="FORA01000007">
    <property type="protein sequence ID" value="SFJ79710.1"/>
    <property type="molecule type" value="Genomic_DNA"/>
</dbReference>
<dbReference type="SUPFAM" id="SSF55811">
    <property type="entry name" value="Nudix"/>
    <property type="match status" value="1"/>
</dbReference>
<evidence type="ECO:0000313" key="5">
    <source>
        <dbReference type="Proteomes" id="UP000199110"/>
    </source>
</evidence>
<dbReference type="STRING" id="390807.SAMN04488095_3684"/>
<feature type="domain" description="Nudix hydrolase" evidence="3">
    <location>
        <begin position="16"/>
        <end position="146"/>
    </location>
</feature>
<evidence type="ECO:0000259" key="3">
    <source>
        <dbReference type="PROSITE" id="PS51462"/>
    </source>
</evidence>
<dbReference type="PANTHER" id="PTHR43046:SF2">
    <property type="entry name" value="8-OXO-DGTP DIPHOSPHATASE-RELATED"/>
    <property type="match status" value="1"/>
</dbReference>
<dbReference type="InterPro" id="IPR015797">
    <property type="entry name" value="NUDIX_hydrolase-like_dom_sf"/>
</dbReference>
<dbReference type="PROSITE" id="PS51462">
    <property type="entry name" value="NUDIX"/>
    <property type="match status" value="1"/>
</dbReference>
<keyword evidence="5" id="KW-1185">Reference proteome</keyword>
<reference evidence="4 5" key="1">
    <citation type="submission" date="2016-10" db="EMBL/GenBank/DDBJ databases">
        <authorList>
            <person name="de Groot N.N."/>
        </authorList>
    </citation>
    <scope>NUCLEOTIDE SEQUENCE [LARGE SCALE GENOMIC DNA]</scope>
    <source>
        <strain evidence="4 5">DSM 19073</strain>
    </source>
</reference>
<evidence type="ECO:0000313" key="4">
    <source>
        <dbReference type="EMBL" id="SFJ79710.1"/>
    </source>
</evidence>
<dbReference type="Gene3D" id="3.90.79.10">
    <property type="entry name" value="Nucleoside Triphosphate Pyrophosphohydrolase"/>
    <property type="match status" value="1"/>
</dbReference>
<accession>A0A1I3U9L7</accession>
<organism evidence="4 5">
    <name type="scientific">Jannaschia pohangensis</name>
    <dbReference type="NCBI Taxonomy" id="390807"/>
    <lineage>
        <taxon>Bacteria</taxon>
        <taxon>Pseudomonadati</taxon>
        <taxon>Pseudomonadota</taxon>
        <taxon>Alphaproteobacteria</taxon>
        <taxon>Rhodobacterales</taxon>
        <taxon>Roseobacteraceae</taxon>
        <taxon>Jannaschia</taxon>
    </lineage>
</organism>
<keyword evidence="2" id="KW-0378">Hydrolase</keyword>
<dbReference type="Pfam" id="PF00293">
    <property type="entry name" value="NUDIX"/>
    <property type="match status" value="1"/>
</dbReference>
<dbReference type="AlphaFoldDB" id="A0A1I3U9L7"/>
<dbReference type="OrthoDB" id="9816040at2"/>
<proteinExistence type="predicted"/>
<dbReference type="RefSeq" id="WP_092784520.1">
    <property type="nucleotide sequence ID" value="NZ_FORA01000007.1"/>
</dbReference>
<protein>
    <submittedName>
        <fullName evidence="4">8-oxo-dGTP diphosphatase</fullName>
    </submittedName>
</protein>
<dbReference type="GO" id="GO:0016787">
    <property type="term" value="F:hydrolase activity"/>
    <property type="evidence" value="ECO:0007669"/>
    <property type="project" value="UniProtKB-KW"/>
</dbReference>